<dbReference type="OrthoDB" id="3798881at2759"/>
<feature type="compositionally biased region" description="Low complexity" evidence="1">
    <location>
        <begin position="250"/>
        <end position="284"/>
    </location>
</feature>
<feature type="region of interest" description="Disordered" evidence="1">
    <location>
        <begin position="72"/>
        <end position="198"/>
    </location>
</feature>
<sequence>MADHLNLAAACISVVGFPHWKNQPLALLTIAAGALPGRWFNPVRIAHNAQDLTSDFFPLSNADEKSPALGAENITVDLSNPVSTDSSPPSRSSFESSHGVTSDSGVATPTPSTIYVPVSVENRTTTSSTPASVSHSTGKSLKFEHDAAVGNNKTVRNDLSLPEETAGQNEITAGNPTAVGDYTASQDDVSLSETPPANIDKERMSADEIIHPGVPKADETYENSTASWLVRLSSWLNKWFSETRNLSLISSPRPNQSASSAPSSATEPISQSTQIASSPSSAPSDVLPVRNNETNSITVEPPVSIHDSDFTTLLVPFLIASSALNAVLVNFGIYFWRLSKKVSVNPQPIVPGPVILRQSTITAVAAHPQPVNPSSVELEQSDISMTYDSASLGPSPDFLQLSTIETIDRVPLDPSYANVQTQTDSVIHTLAFSSMSGVSVEPLPTALQKSDTTMVAQNTPAPSSYNDIEIQTSPTGLPYTDGGAQVEPVVPILGFSSIEQEPIDPAAVALQRSVVTTIFDAEPEPPPYTDAEAQVEPVMPALGFPEVKKLSVDPVPVPLPSNTNVGVQVEPFHPTLRVSSIEQWSVDPVSVPLPLNTNSGVQVEAVRPLLEISSNEQVSVEPATVQIPYTNMGAQTEPTPLNYSKIEEVSMSPKPSLYGDAGVQVESFIPHLGISSIEQVSVKPVPVQLLCTDTGAQTESASLNYSKIEGVSSSPDKGFPVIHLCSGCEFAPSEHRCSGCHTAPRESDSGRQTDSAEVEHNGSSCEGDSFQVDNTESGLQIEPVQNKQKEAVAHTDPGAQMVFAEPTSASAPTVTQRLVHNPFSHGNLKPAHQQDPIDTLNHVAWPYGPTYPAPEGWRTREDFTYPLLSPPMPPDPNDPNVDKKWLWNQKRRWKNLRHLREKEAQLDYEEYVLGPGSASRSVERTEHLFRPQYKHMTEEERAKKDKEAKRLGQQKWRRQQWARNQKPVKAQRDGGQRDPSNFRVDHRNPRNLEAAGFELPIRLPSREVDDRAIGRPDDNVLVNPPQEEKAHANGPGPENPEEGQGPALLRFPAVDNRNPGSLEENVLVYPPSQEKARAKDPCSEESERKKDRGGPERA</sequence>
<dbReference type="GeneID" id="28763595"/>
<proteinExistence type="predicted"/>
<dbReference type="InParanoid" id="A0A177CHI9"/>
<evidence type="ECO:0000313" key="2">
    <source>
        <dbReference type="EMBL" id="OAG06786.1"/>
    </source>
</evidence>
<dbReference type="AlphaFoldDB" id="A0A177CHI9"/>
<feature type="region of interest" description="Disordered" evidence="1">
    <location>
        <begin position="736"/>
        <end position="772"/>
    </location>
</feature>
<feature type="region of interest" description="Disordered" evidence="1">
    <location>
        <begin position="929"/>
        <end position="1098"/>
    </location>
</feature>
<name>A0A177CHI9_9PLEO</name>
<protein>
    <submittedName>
        <fullName evidence="2">Uncharacterized protein</fullName>
    </submittedName>
</protein>
<feature type="compositionally biased region" description="Polar residues" evidence="1">
    <location>
        <begin position="752"/>
        <end position="772"/>
    </location>
</feature>
<feature type="compositionally biased region" description="Low complexity" evidence="1">
    <location>
        <begin position="81"/>
        <end position="97"/>
    </location>
</feature>
<feature type="compositionally biased region" description="Polar residues" evidence="1">
    <location>
        <begin position="166"/>
        <end position="175"/>
    </location>
</feature>
<dbReference type="EMBL" id="KV441551">
    <property type="protein sequence ID" value="OAG06786.1"/>
    <property type="molecule type" value="Genomic_DNA"/>
</dbReference>
<dbReference type="Proteomes" id="UP000077069">
    <property type="component" value="Unassembled WGS sequence"/>
</dbReference>
<feature type="compositionally biased region" description="Basic and acidic residues" evidence="1">
    <location>
        <begin position="736"/>
        <end position="751"/>
    </location>
</feature>
<dbReference type="RefSeq" id="XP_018037151.1">
    <property type="nucleotide sequence ID" value="XM_018180109.1"/>
</dbReference>
<evidence type="ECO:0000313" key="3">
    <source>
        <dbReference type="Proteomes" id="UP000077069"/>
    </source>
</evidence>
<organism evidence="2 3">
    <name type="scientific">Paraphaeosphaeria sporulosa</name>
    <dbReference type="NCBI Taxonomy" id="1460663"/>
    <lineage>
        <taxon>Eukaryota</taxon>
        <taxon>Fungi</taxon>
        <taxon>Dikarya</taxon>
        <taxon>Ascomycota</taxon>
        <taxon>Pezizomycotina</taxon>
        <taxon>Dothideomycetes</taxon>
        <taxon>Pleosporomycetidae</taxon>
        <taxon>Pleosporales</taxon>
        <taxon>Massarineae</taxon>
        <taxon>Didymosphaeriaceae</taxon>
        <taxon>Paraphaeosphaeria</taxon>
    </lineage>
</organism>
<evidence type="ECO:0000256" key="1">
    <source>
        <dbReference type="SAM" id="MobiDB-lite"/>
    </source>
</evidence>
<feature type="region of interest" description="Disordered" evidence="1">
    <location>
        <begin position="250"/>
        <end position="289"/>
    </location>
</feature>
<gene>
    <name evidence="2" type="ORF">CC84DRAFT_1174704</name>
</gene>
<reference evidence="2 3" key="1">
    <citation type="submission" date="2016-05" db="EMBL/GenBank/DDBJ databases">
        <title>Comparative analysis of secretome profiles of manganese(II)-oxidizing ascomycete fungi.</title>
        <authorList>
            <consortium name="DOE Joint Genome Institute"/>
            <person name="Zeiner C.A."/>
            <person name="Purvine S.O."/>
            <person name="Zink E.M."/>
            <person name="Wu S."/>
            <person name="Pasa-Tolic L."/>
            <person name="Chaput D.L."/>
            <person name="Haridas S."/>
            <person name="Grigoriev I.V."/>
            <person name="Santelli C.M."/>
            <person name="Hansel C.M."/>
        </authorList>
    </citation>
    <scope>NUCLEOTIDE SEQUENCE [LARGE SCALE GENOMIC DNA]</scope>
    <source>
        <strain evidence="2 3">AP3s5-JAC2a</strain>
    </source>
</reference>
<feature type="compositionally biased region" description="Polar residues" evidence="1">
    <location>
        <begin position="183"/>
        <end position="195"/>
    </location>
</feature>
<feature type="compositionally biased region" description="Polar residues" evidence="1">
    <location>
        <begin position="98"/>
        <end position="113"/>
    </location>
</feature>
<feature type="compositionally biased region" description="Basic and acidic residues" evidence="1">
    <location>
        <begin position="1074"/>
        <end position="1098"/>
    </location>
</feature>
<keyword evidence="3" id="KW-1185">Reference proteome</keyword>
<feature type="compositionally biased region" description="Basic and acidic residues" evidence="1">
    <location>
        <begin position="929"/>
        <end position="950"/>
    </location>
</feature>
<feature type="compositionally biased region" description="Polar residues" evidence="1">
    <location>
        <begin position="121"/>
        <end position="139"/>
    </location>
</feature>
<accession>A0A177CHI9</accession>
<feature type="compositionally biased region" description="Basic and acidic residues" evidence="1">
    <location>
        <begin position="1004"/>
        <end position="1018"/>
    </location>
</feature>